<comment type="caution">
    <text evidence="1">The sequence shown here is derived from an EMBL/GenBank/DDBJ whole genome shotgun (WGS) entry which is preliminary data.</text>
</comment>
<gene>
    <name evidence="1" type="ORF">H6H03_35190</name>
</gene>
<organism evidence="1 2">
    <name type="scientific">Nostoc paludosum FACHB-159</name>
    <dbReference type="NCBI Taxonomy" id="2692908"/>
    <lineage>
        <taxon>Bacteria</taxon>
        <taxon>Bacillati</taxon>
        <taxon>Cyanobacteriota</taxon>
        <taxon>Cyanophyceae</taxon>
        <taxon>Nostocales</taxon>
        <taxon>Nostocaceae</taxon>
        <taxon>Nostoc</taxon>
    </lineage>
</organism>
<dbReference type="RefSeq" id="WP_190959562.1">
    <property type="nucleotide sequence ID" value="NZ_JACJTU010000066.1"/>
</dbReference>
<evidence type="ECO:0000313" key="1">
    <source>
        <dbReference type="EMBL" id="MBD2739053.1"/>
    </source>
</evidence>
<evidence type="ECO:0000313" key="2">
    <source>
        <dbReference type="Proteomes" id="UP000637383"/>
    </source>
</evidence>
<sequence>MFSIKELQQNLEWATPRYANKIQNLAGKFYCLLGAIAQLVRVCERLALPMPRAKETSESKTELMPDFGI</sequence>
<dbReference type="Proteomes" id="UP000637383">
    <property type="component" value="Unassembled WGS sequence"/>
</dbReference>
<keyword evidence="2" id="KW-1185">Reference proteome</keyword>
<proteinExistence type="predicted"/>
<name>A0ABR8KJU6_9NOSO</name>
<protein>
    <submittedName>
        <fullName evidence="1">Uncharacterized protein</fullName>
    </submittedName>
</protein>
<accession>A0ABR8KJU6</accession>
<dbReference type="EMBL" id="JACJTU010000066">
    <property type="protein sequence ID" value="MBD2739053.1"/>
    <property type="molecule type" value="Genomic_DNA"/>
</dbReference>
<reference evidence="1 2" key="1">
    <citation type="journal article" date="2020" name="ISME J.">
        <title>Comparative genomics reveals insights into cyanobacterial evolution and habitat adaptation.</title>
        <authorList>
            <person name="Chen M.Y."/>
            <person name="Teng W.K."/>
            <person name="Zhao L."/>
            <person name="Hu C.X."/>
            <person name="Zhou Y.K."/>
            <person name="Han B.P."/>
            <person name="Song L.R."/>
            <person name="Shu W.S."/>
        </authorList>
    </citation>
    <scope>NUCLEOTIDE SEQUENCE [LARGE SCALE GENOMIC DNA]</scope>
    <source>
        <strain evidence="1 2">FACHB-159</strain>
    </source>
</reference>